<proteinExistence type="predicted"/>
<dbReference type="OrthoDB" id="3562423at2759"/>
<feature type="region of interest" description="Disordered" evidence="1">
    <location>
        <begin position="70"/>
        <end position="91"/>
    </location>
</feature>
<protein>
    <submittedName>
        <fullName evidence="2">Uncharacterized protein</fullName>
    </submittedName>
</protein>
<evidence type="ECO:0000313" key="2">
    <source>
        <dbReference type="EMBL" id="RAL59187.1"/>
    </source>
</evidence>
<evidence type="ECO:0000313" key="3">
    <source>
        <dbReference type="Proteomes" id="UP000249056"/>
    </source>
</evidence>
<name>A0A395IFN6_9HELO</name>
<sequence>MPSKFSKLPPERKSSKVKKSVLPAISTPNPPKTLSKEDKPLPPIPKFSTGAILSLLLFKSAGLGLTIPAPKKITGMETDDTSATNTNTDHNTIIPLLLTSPEVEPEMVIAENDEGVGEEDEDEKMEVRDAMEMTIVPVRARLIYIGGKGLTLRGGAEGR</sequence>
<reference evidence="2 3" key="1">
    <citation type="submission" date="2018-06" db="EMBL/GenBank/DDBJ databases">
        <title>Genome Sequence of the Brown Rot Fungal Pathogen Monilinia fructigena.</title>
        <authorList>
            <person name="Landi L."/>
            <person name="De Miccolis Angelini R.M."/>
            <person name="Pollastro S."/>
            <person name="Abate D."/>
            <person name="Faretra F."/>
            <person name="Romanazzi G."/>
        </authorList>
    </citation>
    <scope>NUCLEOTIDE SEQUENCE [LARGE SCALE GENOMIC DNA]</scope>
    <source>
        <strain evidence="2 3">Mfrg269</strain>
    </source>
</reference>
<gene>
    <name evidence="2" type="ORF">DID88_006642</name>
</gene>
<dbReference type="Proteomes" id="UP000249056">
    <property type="component" value="Unassembled WGS sequence"/>
</dbReference>
<comment type="caution">
    <text evidence="2">The sequence shown here is derived from an EMBL/GenBank/DDBJ whole genome shotgun (WGS) entry which is preliminary data.</text>
</comment>
<feature type="compositionally biased region" description="Low complexity" evidence="1">
    <location>
        <begin position="81"/>
        <end position="91"/>
    </location>
</feature>
<keyword evidence="3" id="KW-1185">Reference proteome</keyword>
<dbReference type="AlphaFoldDB" id="A0A395IFN6"/>
<dbReference type="EMBL" id="QKRW01000057">
    <property type="protein sequence ID" value="RAL59187.1"/>
    <property type="molecule type" value="Genomic_DNA"/>
</dbReference>
<feature type="region of interest" description="Disordered" evidence="1">
    <location>
        <begin position="1"/>
        <end position="43"/>
    </location>
</feature>
<accession>A0A395IFN6</accession>
<evidence type="ECO:0000256" key="1">
    <source>
        <dbReference type="SAM" id="MobiDB-lite"/>
    </source>
</evidence>
<organism evidence="2 3">
    <name type="scientific">Monilinia fructigena</name>
    <dbReference type="NCBI Taxonomy" id="38457"/>
    <lineage>
        <taxon>Eukaryota</taxon>
        <taxon>Fungi</taxon>
        <taxon>Dikarya</taxon>
        <taxon>Ascomycota</taxon>
        <taxon>Pezizomycotina</taxon>
        <taxon>Leotiomycetes</taxon>
        <taxon>Helotiales</taxon>
        <taxon>Sclerotiniaceae</taxon>
        <taxon>Monilinia</taxon>
    </lineage>
</organism>